<comment type="caution">
    <text evidence="6">The sequence shown here is derived from an EMBL/GenBank/DDBJ whole genome shotgun (WGS) entry which is preliminary data.</text>
</comment>
<evidence type="ECO:0000256" key="2">
    <source>
        <dbReference type="ARBA" id="ARBA00022989"/>
    </source>
</evidence>
<evidence type="ECO:0000256" key="3">
    <source>
        <dbReference type="ARBA" id="ARBA00023136"/>
    </source>
</evidence>
<dbReference type="InterPro" id="IPR028143">
    <property type="entry name" value="Get2/sif1"/>
</dbReference>
<dbReference type="AlphaFoldDB" id="A0A1Y2HHJ6"/>
<keyword evidence="3 5" id="KW-0472">Membrane</keyword>
<dbReference type="Pfam" id="PF08690">
    <property type="entry name" value="GET2"/>
    <property type="match status" value="1"/>
</dbReference>
<dbReference type="GO" id="GO:0006890">
    <property type="term" value="P:retrograde vesicle-mediated transport, Golgi to endoplasmic reticulum"/>
    <property type="evidence" value="ECO:0007669"/>
    <property type="project" value="TreeGrafter"/>
</dbReference>
<feature type="region of interest" description="Disordered" evidence="4">
    <location>
        <begin position="1"/>
        <end position="153"/>
    </location>
</feature>
<feature type="compositionally biased region" description="Low complexity" evidence="4">
    <location>
        <begin position="94"/>
        <end position="107"/>
    </location>
</feature>
<reference evidence="6 7" key="1">
    <citation type="submission" date="2016-07" db="EMBL/GenBank/DDBJ databases">
        <title>Pervasive Adenine N6-methylation of Active Genes in Fungi.</title>
        <authorList>
            <consortium name="DOE Joint Genome Institute"/>
            <person name="Mondo S.J."/>
            <person name="Dannebaum R.O."/>
            <person name="Kuo R.C."/>
            <person name="Labutti K."/>
            <person name="Haridas S."/>
            <person name="Kuo A."/>
            <person name="Salamov A."/>
            <person name="Ahrendt S.R."/>
            <person name="Lipzen A."/>
            <person name="Sullivan W."/>
            <person name="Andreopoulos W.B."/>
            <person name="Clum A."/>
            <person name="Lindquist E."/>
            <person name="Daum C."/>
            <person name="Ramamoorthy G.K."/>
            <person name="Gryganskyi A."/>
            <person name="Culley D."/>
            <person name="Magnuson J.K."/>
            <person name="James T.Y."/>
            <person name="O'Malley M.A."/>
            <person name="Stajich J.E."/>
            <person name="Spatafora J.W."/>
            <person name="Visel A."/>
            <person name="Grigoriev I.V."/>
        </authorList>
    </citation>
    <scope>NUCLEOTIDE SEQUENCE [LARGE SCALE GENOMIC DNA]</scope>
    <source>
        <strain evidence="6 7">PL171</strain>
    </source>
</reference>
<evidence type="ECO:0008006" key="8">
    <source>
        <dbReference type="Google" id="ProtNLM"/>
    </source>
</evidence>
<dbReference type="PANTHER" id="PTHR28263">
    <property type="entry name" value="GOLGI TO ER TRAFFIC PROTEIN 2"/>
    <property type="match status" value="1"/>
</dbReference>
<keyword evidence="1 5" id="KW-0812">Transmembrane</keyword>
<feature type="compositionally biased region" description="Basic and acidic residues" evidence="4">
    <location>
        <begin position="64"/>
        <end position="83"/>
    </location>
</feature>
<feature type="compositionally biased region" description="Low complexity" evidence="4">
    <location>
        <begin position="1"/>
        <end position="19"/>
    </location>
</feature>
<proteinExistence type="predicted"/>
<accession>A0A1Y2HHJ6</accession>
<evidence type="ECO:0000256" key="5">
    <source>
        <dbReference type="SAM" id="Phobius"/>
    </source>
</evidence>
<evidence type="ECO:0000256" key="1">
    <source>
        <dbReference type="ARBA" id="ARBA00022692"/>
    </source>
</evidence>
<feature type="transmembrane region" description="Helical" evidence="5">
    <location>
        <begin position="268"/>
        <end position="288"/>
    </location>
</feature>
<evidence type="ECO:0000313" key="6">
    <source>
        <dbReference type="EMBL" id="ORZ33474.1"/>
    </source>
</evidence>
<name>A0A1Y2HHJ6_9FUNG</name>
<dbReference type="Proteomes" id="UP000193411">
    <property type="component" value="Unassembled WGS sequence"/>
</dbReference>
<dbReference type="OrthoDB" id="5393181at2759"/>
<feature type="transmembrane region" description="Helical" evidence="5">
    <location>
        <begin position="236"/>
        <end position="256"/>
    </location>
</feature>
<dbReference type="EMBL" id="MCFL01000035">
    <property type="protein sequence ID" value="ORZ33474.1"/>
    <property type="molecule type" value="Genomic_DNA"/>
</dbReference>
<feature type="compositionally biased region" description="Polar residues" evidence="4">
    <location>
        <begin position="133"/>
        <end position="150"/>
    </location>
</feature>
<keyword evidence="7" id="KW-1185">Reference proteome</keyword>
<sequence length="344" mass="35974">MSSDPTAATAASDDLAGLSPAERRAEARRRRMMQKPEDRLARIKALSTGQELPPLSTVVGGAADEAKPDHDEIKRETTTDDVVKANTPAPAPAPMARKPAATASSTAEPSIPRQRKPGAATAARVAKPAGAVSRSSTTAPNVPTQAQQAPSGLINPLLGQTPQERMMLAQLQERAYAAATRRWRLIHTLVAFIMSVALFFWVLFTTADLHVDGEEALASLLVAPQTDDSPMRIPGVGVFNVYLAVECVLVAARYVLDKASVNPPAGDVVQQLSMAAPGLAAAAVGGGAGGKVVGMAQSVQNMGFLFQLLVSDACVLLVVFGVGVVACGYKTGLEEVARMVEYVV</sequence>
<protein>
    <recommendedName>
        <fullName evidence="8">Transmembrane protein</fullName>
    </recommendedName>
</protein>
<evidence type="ECO:0000256" key="4">
    <source>
        <dbReference type="SAM" id="MobiDB-lite"/>
    </source>
</evidence>
<evidence type="ECO:0000313" key="7">
    <source>
        <dbReference type="Proteomes" id="UP000193411"/>
    </source>
</evidence>
<feature type="transmembrane region" description="Helical" evidence="5">
    <location>
        <begin position="308"/>
        <end position="329"/>
    </location>
</feature>
<keyword evidence="2 5" id="KW-1133">Transmembrane helix</keyword>
<organism evidence="6 7">
    <name type="scientific">Catenaria anguillulae PL171</name>
    <dbReference type="NCBI Taxonomy" id="765915"/>
    <lineage>
        <taxon>Eukaryota</taxon>
        <taxon>Fungi</taxon>
        <taxon>Fungi incertae sedis</taxon>
        <taxon>Blastocladiomycota</taxon>
        <taxon>Blastocladiomycetes</taxon>
        <taxon>Blastocladiales</taxon>
        <taxon>Catenariaceae</taxon>
        <taxon>Catenaria</taxon>
    </lineage>
</organism>
<feature type="transmembrane region" description="Helical" evidence="5">
    <location>
        <begin position="185"/>
        <end position="204"/>
    </location>
</feature>
<gene>
    <name evidence="6" type="ORF">BCR44DRAFT_95586</name>
</gene>
<dbReference type="PANTHER" id="PTHR28263:SF1">
    <property type="entry name" value="GOLGI TO ER TRAFFIC PROTEIN 2"/>
    <property type="match status" value="1"/>
</dbReference>